<evidence type="ECO:0000256" key="7">
    <source>
        <dbReference type="ARBA" id="ARBA00022840"/>
    </source>
</evidence>
<comment type="catalytic activity">
    <reaction evidence="10">
        <text>L-threonyl-[protein] + ATP = O-phospho-L-threonyl-[protein] + ADP + H(+)</text>
        <dbReference type="Rhea" id="RHEA:46608"/>
        <dbReference type="Rhea" id="RHEA-COMP:11060"/>
        <dbReference type="Rhea" id="RHEA-COMP:11605"/>
        <dbReference type="ChEBI" id="CHEBI:15378"/>
        <dbReference type="ChEBI" id="CHEBI:30013"/>
        <dbReference type="ChEBI" id="CHEBI:30616"/>
        <dbReference type="ChEBI" id="CHEBI:61977"/>
        <dbReference type="ChEBI" id="CHEBI:456216"/>
        <dbReference type="EC" id="2.7.11.1"/>
    </reaction>
</comment>
<keyword evidence="7" id="KW-0067">ATP-binding</keyword>
<dbReference type="GO" id="GO:0030246">
    <property type="term" value="F:carbohydrate binding"/>
    <property type="evidence" value="ECO:0007669"/>
    <property type="project" value="UniProtKB-KW"/>
</dbReference>
<keyword evidence="12" id="KW-0812">Transmembrane</keyword>
<evidence type="ECO:0000313" key="15">
    <source>
        <dbReference type="Proteomes" id="UP000288805"/>
    </source>
</evidence>
<keyword evidence="12" id="KW-1133">Transmembrane helix</keyword>
<evidence type="ECO:0000256" key="9">
    <source>
        <dbReference type="ARBA" id="ARBA00023180"/>
    </source>
</evidence>
<evidence type="ECO:0000256" key="8">
    <source>
        <dbReference type="ARBA" id="ARBA00023157"/>
    </source>
</evidence>
<dbReference type="AlphaFoldDB" id="A0A438JPN5"/>
<dbReference type="PANTHER" id="PTHR27002">
    <property type="entry name" value="RECEPTOR-LIKE SERINE/THREONINE-PROTEIN KINASE SD1-8"/>
    <property type="match status" value="1"/>
</dbReference>
<evidence type="ECO:0000313" key="14">
    <source>
        <dbReference type="EMBL" id="RVX10916.1"/>
    </source>
</evidence>
<evidence type="ECO:0000256" key="1">
    <source>
        <dbReference type="ARBA" id="ARBA00012513"/>
    </source>
</evidence>
<dbReference type="EC" id="2.7.11.1" evidence="1"/>
<name>A0A438JPN5_VITVI</name>
<evidence type="ECO:0000256" key="11">
    <source>
        <dbReference type="ARBA" id="ARBA00048679"/>
    </source>
</evidence>
<keyword evidence="3" id="KW-0808">Transferase</keyword>
<keyword evidence="8" id="KW-1015">Disulfide bond</keyword>
<dbReference type="SUPFAM" id="SSF56112">
    <property type="entry name" value="Protein kinase-like (PK-like)"/>
    <property type="match status" value="1"/>
</dbReference>
<keyword evidence="14" id="KW-0675">Receptor</keyword>
<dbReference type="InterPro" id="IPR000719">
    <property type="entry name" value="Prot_kinase_dom"/>
</dbReference>
<comment type="caution">
    <text evidence="14">The sequence shown here is derived from an EMBL/GenBank/DDBJ whole genome shotgun (WGS) entry which is preliminary data.</text>
</comment>
<dbReference type="PROSITE" id="PS50011">
    <property type="entry name" value="PROTEIN_KINASE_DOM"/>
    <property type="match status" value="1"/>
</dbReference>
<dbReference type="Pfam" id="PF11883">
    <property type="entry name" value="DUF3403"/>
    <property type="match status" value="1"/>
</dbReference>
<dbReference type="GO" id="GO:0005524">
    <property type="term" value="F:ATP binding"/>
    <property type="evidence" value="ECO:0007669"/>
    <property type="project" value="UniProtKB-KW"/>
</dbReference>
<feature type="transmembrane region" description="Helical" evidence="12">
    <location>
        <begin position="30"/>
        <end position="54"/>
    </location>
</feature>
<dbReference type="Proteomes" id="UP000288805">
    <property type="component" value="Unassembled WGS sequence"/>
</dbReference>
<dbReference type="EMBL" id="QGNW01000032">
    <property type="protein sequence ID" value="RVX10916.1"/>
    <property type="molecule type" value="Genomic_DNA"/>
</dbReference>
<dbReference type="OrthoDB" id="1002445at2759"/>
<evidence type="ECO:0000256" key="6">
    <source>
        <dbReference type="ARBA" id="ARBA00022777"/>
    </source>
</evidence>
<protein>
    <recommendedName>
        <fullName evidence="1">non-specific serine/threonine protein kinase</fullName>
        <ecNumber evidence="1">2.7.11.1</ecNumber>
    </recommendedName>
</protein>
<dbReference type="InterPro" id="IPR021820">
    <property type="entry name" value="S-locus_recpt_kinase_C"/>
</dbReference>
<keyword evidence="6 14" id="KW-0418">Kinase</keyword>
<dbReference type="InterPro" id="IPR001245">
    <property type="entry name" value="Ser-Thr/Tyr_kinase_cat_dom"/>
</dbReference>
<proteinExistence type="predicted"/>
<keyword evidence="4" id="KW-0732">Signal</keyword>
<evidence type="ECO:0000256" key="10">
    <source>
        <dbReference type="ARBA" id="ARBA00047899"/>
    </source>
</evidence>
<accession>A0A438JPN5</accession>
<gene>
    <name evidence="14" type="primary">VvCHDp000180_22</name>
    <name evidence="14" type="ORF">CK203_013297</name>
</gene>
<organism evidence="14 15">
    <name type="scientific">Vitis vinifera</name>
    <name type="common">Grape</name>
    <dbReference type="NCBI Taxonomy" id="29760"/>
    <lineage>
        <taxon>Eukaryota</taxon>
        <taxon>Viridiplantae</taxon>
        <taxon>Streptophyta</taxon>
        <taxon>Embryophyta</taxon>
        <taxon>Tracheophyta</taxon>
        <taxon>Spermatophyta</taxon>
        <taxon>Magnoliopsida</taxon>
        <taxon>eudicotyledons</taxon>
        <taxon>Gunneridae</taxon>
        <taxon>Pentapetalae</taxon>
        <taxon>rosids</taxon>
        <taxon>Vitales</taxon>
        <taxon>Vitaceae</taxon>
        <taxon>Viteae</taxon>
        <taxon>Vitis</taxon>
    </lineage>
</organism>
<keyword evidence="14" id="KW-0430">Lectin</keyword>
<evidence type="ECO:0000256" key="12">
    <source>
        <dbReference type="SAM" id="Phobius"/>
    </source>
</evidence>
<dbReference type="PANTHER" id="PTHR27002:SF944">
    <property type="entry name" value="G-TYPE LECTIN S-RECEPTOR-LIKE SERINE_THREONINE-PROTEIN KINASE CES101"/>
    <property type="match status" value="1"/>
</dbReference>
<dbReference type="Gene3D" id="3.30.200.20">
    <property type="entry name" value="Phosphorylase Kinase, domain 1"/>
    <property type="match status" value="1"/>
</dbReference>
<keyword evidence="12" id="KW-0472">Membrane</keyword>
<comment type="catalytic activity">
    <reaction evidence="11">
        <text>L-seryl-[protein] + ATP = O-phospho-L-seryl-[protein] + ADP + H(+)</text>
        <dbReference type="Rhea" id="RHEA:17989"/>
        <dbReference type="Rhea" id="RHEA-COMP:9863"/>
        <dbReference type="Rhea" id="RHEA-COMP:11604"/>
        <dbReference type="ChEBI" id="CHEBI:15378"/>
        <dbReference type="ChEBI" id="CHEBI:29999"/>
        <dbReference type="ChEBI" id="CHEBI:30616"/>
        <dbReference type="ChEBI" id="CHEBI:83421"/>
        <dbReference type="ChEBI" id="CHEBI:456216"/>
        <dbReference type="EC" id="2.7.11.1"/>
    </reaction>
</comment>
<feature type="domain" description="Protein kinase" evidence="13">
    <location>
        <begin position="114"/>
        <end position="388"/>
    </location>
</feature>
<evidence type="ECO:0000259" key="13">
    <source>
        <dbReference type="PROSITE" id="PS50011"/>
    </source>
</evidence>
<evidence type="ECO:0000256" key="4">
    <source>
        <dbReference type="ARBA" id="ARBA00022729"/>
    </source>
</evidence>
<keyword evidence="9" id="KW-0325">Glycoprotein</keyword>
<evidence type="ECO:0000256" key="2">
    <source>
        <dbReference type="ARBA" id="ARBA00022527"/>
    </source>
</evidence>
<sequence>MEFIVAIFQHFMNCLCFVHHEAVDQRMRRLLLVIIIPVVSVIFLTLVSFCYLLWRKYNPGGTILSQTIIKKCMRLHLAANDRVQNANGLQLDINEDHELPLLNFSWISTATKNFSFANRLGEGGFGPVFKGNIGGHEFAVKRLSSTSGQGLEEFKNEVQLISKLQHRNLVRLLGCCIHQEEKMLIYEYMPNKSLDSFLFDPIQKKQLDWAKCFHIIEGIAQGLLYLHKYSSGYMSPEYAVHGLFSTKSGVFSFGVIMLEIVSGRRNVAFSQSECTLNLLGHIVNFVKAWDLWKDGRSMELMDPTLAISCSMSELTLCVQVGLLCIQESAEDRPTMSDVVSILSNERAILPTPRQPAFCTLISVQGTDSQMEEPKCSLNYVTLSVAEAR</sequence>
<dbReference type="InterPro" id="IPR011009">
    <property type="entry name" value="Kinase-like_dom_sf"/>
</dbReference>
<dbReference type="FunFam" id="3.30.200.20:FF:000195">
    <property type="entry name" value="G-type lectin S-receptor-like serine/threonine-protein kinase"/>
    <property type="match status" value="1"/>
</dbReference>
<evidence type="ECO:0000256" key="5">
    <source>
        <dbReference type="ARBA" id="ARBA00022741"/>
    </source>
</evidence>
<dbReference type="Pfam" id="PF07714">
    <property type="entry name" value="PK_Tyr_Ser-Thr"/>
    <property type="match status" value="2"/>
</dbReference>
<keyword evidence="5" id="KW-0547">Nucleotide-binding</keyword>
<dbReference type="Gene3D" id="1.10.510.10">
    <property type="entry name" value="Transferase(Phosphotransferase) domain 1"/>
    <property type="match status" value="1"/>
</dbReference>
<keyword evidence="2" id="KW-0723">Serine/threonine-protein kinase</keyword>
<reference evidence="14 15" key="1">
    <citation type="journal article" date="2018" name="PLoS Genet.">
        <title>Population sequencing reveals clonal diversity and ancestral inbreeding in the grapevine cultivar Chardonnay.</title>
        <authorList>
            <person name="Roach M.J."/>
            <person name="Johnson D.L."/>
            <person name="Bohlmann J."/>
            <person name="van Vuuren H.J."/>
            <person name="Jones S.J."/>
            <person name="Pretorius I.S."/>
            <person name="Schmidt S.A."/>
            <person name="Borneman A.R."/>
        </authorList>
    </citation>
    <scope>NUCLEOTIDE SEQUENCE [LARGE SCALE GENOMIC DNA]</scope>
    <source>
        <strain evidence="15">cv. Chardonnay</strain>
        <tissue evidence="14">Leaf</tissue>
    </source>
</reference>
<evidence type="ECO:0000256" key="3">
    <source>
        <dbReference type="ARBA" id="ARBA00022679"/>
    </source>
</evidence>
<dbReference type="GO" id="GO:0004674">
    <property type="term" value="F:protein serine/threonine kinase activity"/>
    <property type="evidence" value="ECO:0007669"/>
    <property type="project" value="UniProtKB-KW"/>
</dbReference>